<dbReference type="EMBL" id="FOMS01000005">
    <property type="protein sequence ID" value="SFE02875.1"/>
    <property type="molecule type" value="Genomic_DNA"/>
</dbReference>
<evidence type="ECO:0000256" key="1">
    <source>
        <dbReference type="SAM" id="MobiDB-lite"/>
    </source>
</evidence>
<evidence type="ECO:0000259" key="2">
    <source>
        <dbReference type="Pfam" id="PF01636"/>
    </source>
</evidence>
<organism evidence="3 4">
    <name type="scientific">Roseivivax sediminis</name>
    <dbReference type="NCBI Taxonomy" id="936889"/>
    <lineage>
        <taxon>Bacteria</taxon>
        <taxon>Pseudomonadati</taxon>
        <taxon>Pseudomonadota</taxon>
        <taxon>Alphaproteobacteria</taxon>
        <taxon>Rhodobacterales</taxon>
        <taxon>Roseobacteraceae</taxon>
        <taxon>Roseivivax</taxon>
    </lineage>
</organism>
<name>A0A1I1X634_9RHOB</name>
<dbReference type="Gene3D" id="3.40.50.300">
    <property type="entry name" value="P-loop containing nucleotide triphosphate hydrolases"/>
    <property type="match status" value="1"/>
</dbReference>
<dbReference type="PANTHER" id="PTHR43883:SF1">
    <property type="entry name" value="GLUCONOKINASE"/>
    <property type="match status" value="1"/>
</dbReference>
<dbReference type="Pfam" id="PF13671">
    <property type="entry name" value="AAA_33"/>
    <property type="match status" value="1"/>
</dbReference>
<keyword evidence="4" id="KW-1185">Reference proteome</keyword>
<dbReference type="Gene3D" id="3.90.1200.10">
    <property type="match status" value="1"/>
</dbReference>
<evidence type="ECO:0000313" key="3">
    <source>
        <dbReference type="EMBL" id="SFE02875.1"/>
    </source>
</evidence>
<feature type="domain" description="Aminoglycoside phosphotransferase" evidence="2">
    <location>
        <begin position="110"/>
        <end position="269"/>
    </location>
</feature>
<accession>A0A1I1X634</accession>
<dbReference type="PANTHER" id="PTHR43883">
    <property type="entry name" value="SLR0207 PROTEIN"/>
    <property type="match status" value="1"/>
</dbReference>
<dbReference type="AlphaFoldDB" id="A0A1I1X634"/>
<protein>
    <recommendedName>
        <fullName evidence="2">Aminoglycoside phosphotransferase domain-containing protein</fullName>
    </recommendedName>
</protein>
<sequence>MTDRQDEVVAFLSDPATHDGAEVDVVETHAALVFLAGDRALKMKRAVQYDYLDFSDLGTRREMLERELELNAPGAPEIYREVIAVTDTADGLALGGDGAAVEWVLSMSRFDTENELSRVAERGALDTRLAFDLGRSVAQMHARAPLRQEDGATLVDEIVEELAQAFATMEDALGAESSEALTGALRNAASGAAEQLSQRSTDGHVRRCHGDLHLHNLVLIDGRPVPFDALEFDERLGTCDVLYDLAFLLMDLRHRGLTQEASVTLSAWASAMEGAEDDGLGALPLFVAMRAAIRAMVLIQTDRASAHEGRSDGEARRYVQEARSALAPAEARLVAIGGRSGSGKSTMARHIAPDLGPVGALHLASDVERKTMMGVGPFDPLPESAYTEEKSAQLYDRLLGRAEAALASGMSALLDATFLDPAQRRAAAELAARKGVRFDGVWLGAPEAELLRRVDARHGDSSDADAAVVSRQSEPDDLGRGWSRIDAGGGADTVAARLRALL</sequence>
<dbReference type="Proteomes" id="UP000325289">
    <property type="component" value="Unassembled WGS sequence"/>
</dbReference>
<dbReference type="InterPro" id="IPR052732">
    <property type="entry name" value="Cell-binding_unc_protein"/>
</dbReference>
<feature type="region of interest" description="Disordered" evidence="1">
    <location>
        <begin position="462"/>
        <end position="484"/>
    </location>
</feature>
<dbReference type="InterPro" id="IPR027417">
    <property type="entry name" value="P-loop_NTPase"/>
</dbReference>
<evidence type="ECO:0000313" key="4">
    <source>
        <dbReference type="Proteomes" id="UP000325289"/>
    </source>
</evidence>
<reference evidence="3 4" key="1">
    <citation type="submission" date="2016-10" db="EMBL/GenBank/DDBJ databases">
        <authorList>
            <person name="Varghese N."/>
            <person name="Submissions S."/>
        </authorList>
    </citation>
    <scope>NUCLEOTIDE SEQUENCE [LARGE SCALE GENOMIC DNA]</scope>
    <source>
        <strain evidence="4">YIM D21,KCTC 23444,ACCC 10710</strain>
    </source>
</reference>
<dbReference type="InterPro" id="IPR011009">
    <property type="entry name" value="Kinase-like_dom_sf"/>
</dbReference>
<dbReference type="OrthoDB" id="9810277at2"/>
<dbReference type="RefSeq" id="WP_149755779.1">
    <property type="nucleotide sequence ID" value="NZ_FOMS01000005.1"/>
</dbReference>
<dbReference type="SUPFAM" id="SSF52540">
    <property type="entry name" value="P-loop containing nucleoside triphosphate hydrolases"/>
    <property type="match status" value="1"/>
</dbReference>
<gene>
    <name evidence="3" type="ORF">SAMN04515678_105254</name>
</gene>
<dbReference type="InterPro" id="IPR002575">
    <property type="entry name" value="Aminoglycoside_PTrfase"/>
</dbReference>
<dbReference type="SUPFAM" id="SSF56112">
    <property type="entry name" value="Protein kinase-like (PK-like)"/>
    <property type="match status" value="1"/>
</dbReference>
<proteinExistence type="predicted"/>
<dbReference type="Pfam" id="PF01636">
    <property type="entry name" value="APH"/>
    <property type="match status" value="1"/>
</dbReference>